<dbReference type="PANTHER" id="PTHR11496">
    <property type="entry name" value="ALCOHOL DEHYDROGENASE"/>
    <property type="match status" value="1"/>
</dbReference>
<evidence type="ECO:0000256" key="7">
    <source>
        <dbReference type="ARBA" id="ARBA00035645"/>
    </source>
</evidence>
<feature type="domain" description="Alcohol dehydrogenase iron-type/glycerol dehydrogenase GldA" evidence="10">
    <location>
        <begin position="420"/>
        <end position="612"/>
    </location>
</feature>
<name>A0A0R2CMT7_9LACO</name>
<evidence type="ECO:0000259" key="9">
    <source>
        <dbReference type="Pfam" id="PF00171"/>
    </source>
</evidence>
<dbReference type="Gene3D" id="1.20.1090.10">
    <property type="entry name" value="Dehydroquinate synthase-like - alpha domain"/>
    <property type="match status" value="1"/>
</dbReference>
<dbReference type="Gene3D" id="3.40.605.10">
    <property type="entry name" value="Aldehyde Dehydrogenase, Chain A, domain 1"/>
    <property type="match status" value="1"/>
</dbReference>
<dbReference type="InterPro" id="IPR056798">
    <property type="entry name" value="ADH_Fe_C"/>
</dbReference>
<feature type="domain" description="Aldehyde dehydrogenase" evidence="9">
    <location>
        <begin position="51"/>
        <end position="232"/>
    </location>
</feature>
<dbReference type="GO" id="GO:0015976">
    <property type="term" value="P:carbon utilization"/>
    <property type="evidence" value="ECO:0007669"/>
    <property type="project" value="InterPro"/>
</dbReference>
<dbReference type="InterPro" id="IPR016163">
    <property type="entry name" value="Ald_DH_C"/>
</dbReference>
<keyword evidence="2 8" id="KW-0560">Oxidoreductase</keyword>
<dbReference type="GO" id="GO:0008774">
    <property type="term" value="F:acetaldehyde dehydrogenase (acetylating) activity"/>
    <property type="evidence" value="ECO:0007669"/>
    <property type="project" value="UniProtKB-UniRule"/>
</dbReference>
<dbReference type="EMBL" id="AYYX01000011">
    <property type="protein sequence ID" value="KRM89155.1"/>
    <property type="molecule type" value="Genomic_DNA"/>
</dbReference>
<accession>A0A0R2CMT7</accession>
<comment type="caution">
    <text evidence="12">The sequence shown here is derived from an EMBL/GenBank/DDBJ whole genome shotgun (WGS) entry which is preliminary data.</text>
</comment>
<dbReference type="PIRSF" id="PIRSF000111">
    <property type="entry name" value="ALDH_ADH"/>
    <property type="match status" value="1"/>
</dbReference>
<dbReference type="InterPro" id="IPR039697">
    <property type="entry name" value="Alcohol_dehydrogenase_Fe"/>
</dbReference>
<dbReference type="PANTHER" id="PTHR11496:SF83">
    <property type="entry name" value="HYDROXYACID-OXOACID TRANSHYDROGENASE, MITOCHONDRIAL"/>
    <property type="match status" value="1"/>
</dbReference>
<dbReference type="Pfam" id="PF00465">
    <property type="entry name" value="Fe-ADH"/>
    <property type="match status" value="1"/>
</dbReference>
<evidence type="ECO:0000256" key="5">
    <source>
        <dbReference type="ARBA" id="ARBA00023268"/>
    </source>
</evidence>
<dbReference type="NCBIfam" id="NF010378">
    <property type="entry name" value="PRK13805.1"/>
    <property type="match status" value="1"/>
</dbReference>
<evidence type="ECO:0000256" key="8">
    <source>
        <dbReference type="PIRNR" id="PIRNR000111"/>
    </source>
</evidence>
<dbReference type="InterPro" id="IPR034789">
    <property type="entry name" value="AAD_C"/>
</dbReference>
<dbReference type="CDD" id="cd07122">
    <property type="entry name" value="ALDH_F20_ACDH"/>
    <property type="match status" value="1"/>
</dbReference>
<dbReference type="FunFam" id="3.40.50.1970:FF:000003">
    <property type="entry name" value="Alcohol dehydrogenase, iron-containing"/>
    <property type="match status" value="1"/>
</dbReference>
<dbReference type="InterPro" id="IPR016161">
    <property type="entry name" value="Ald_DH/histidinol_DH"/>
</dbReference>
<sequence length="841" mass="91472">MAHAASQAALELAKAAIAETQRGILEDKVIKNQFAAENVYNTIKHDRTVGIINNDPVAGKIEIAAPLGVLAGIVPTTNPTSTAIFKSLLALKTRNAIIFAFHPQAQKCSVQAAKIVYQAALKAGAPQNIIQWIEKPSLDNTTALIRNPKIASILATGGPGMVNAALKSGNPSMGVGAGNGAVYVDHTVDLDRAIEDLLLSKRFDNGMICATENSAVVEAPIYNAWLKKVQAKGAYLLPPKDYQKLADFVFNDRHGVNGPVAGKSAKWIAKQAGIDLPADKDVIIFELDPQNIGEKLSSEKLSPLLSVYQAHDRQDATKIVASLLNYQGAGHNAAIQIGSQDDPFIDEFADKTQAARILINQPDSIGALGDIYTAALRPSLTLGTGSWGKNSLSHNLSTRDLLNIKTVAKRRSRPQWIRLPKEIFYEKHALSYLQDVHKNINRALIVTDTNLSNQGLIEEVNAQLALRDQPVKVSIFDKVTADTTISQTLALAQVIAQFNPDTIIALGGGTVINAAKLARFTYEYSLDQKTGFLEDYQANRSLFMSIEQKLMDISERVVKFNHHLTSQLIAIPTTSGTGSEVTPFAIVTDDQTKIKYPLADYVLTPQTAIIDPELTKQLPKTVVATGGMDTLSHALEAYVSVMNSDFTRPWSLEAIKLVFQNLVAAYNYDPAHPTFAGETARKKMHYAATLAGMAFANSFLGLNHSLAHKTSGEFGLSNGLAVACAMVPVIRFNAVTGKVKRTPFPRYAVYRAQKDYAEIASFIGLKGQNDAELVEQLCQQIQKLMAAVKITPRLSANGVTKQRFEGALKTLVEMVYTDRCTTTNPRQASLAEIEQLLRDQF</sequence>
<dbReference type="InterPro" id="IPR001670">
    <property type="entry name" value="ADH_Fe/GldA"/>
</dbReference>
<dbReference type="GO" id="GO:0046872">
    <property type="term" value="F:metal ion binding"/>
    <property type="evidence" value="ECO:0007669"/>
    <property type="project" value="InterPro"/>
</dbReference>
<evidence type="ECO:0000256" key="3">
    <source>
        <dbReference type="ARBA" id="ARBA00023004"/>
    </source>
</evidence>
<evidence type="ECO:0000313" key="13">
    <source>
        <dbReference type="Proteomes" id="UP000051576"/>
    </source>
</evidence>
<dbReference type="Pfam" id="PF00171">
    <property type="entry name" value="Aldedh"/>
    <property type="match status" value="1"/>
</dbReference>
<gene>
    <name evidence="12" type="ORF">FD21_GL000204</name>
</gene>
<protein>
    <recommendedName>
        <fullName evidence="8">Aldehyde-alcohol dehydrogenase</fullName>
    </recommendedName>
</protein>
<dbReference type="SUPFAM" id="SSF56796">
    <property type="entry name" value="Dehydroquinate synthase-like"/>
    <property type="match status" value="1"/>
</dbReference>
<dbReference type="InterPro" id="IPR018211">
    <property type="entry name" value="ADH_Fe_CS"/>
</dbReference>
<dbReference type="eggNOG" id="COG1454">
    <property type="taxonomic scope" value="Bacteria"/>
</dbReference>
<dbReference type="InterPro" id="IPR015590">
    <property type="entry name" value="Aldehyde_DH_dom"/>
</dbReference>
<keyword evidence="3" id="KW-0408">Iron</keyword>
<evidence type="ECO:0000313" key="12">
    <source>
        <dbReference type="EMBL" id="KRM89155.1"/>
    </source>
</evidence>
<keyword evidence="4" id="KW-0520">NAD</keyword>
<dbReference type="Gene3D" id="3.40.309.10">
    <property type="entry name" value="Aldehyde Dehydrogenase, Chain A, domain 2"/>
    <property type="match status" value="1"/>
</dbReference>
<keyword evidence="5" id="KW-0511">Multifunctional enzyme</keyword>
<reference evidence="12 13" key="1">
    <citation type="journal article" date="2015" name="Genome Announc.">
        <title>Expanding the biotechnology potential of lactobacilli through comparative genomics of 213 strains and associated genera.</title>
        <authorList>
            <person name="Sun Z."/>
            <person name="Harris H.M."/>
            <person name="McCann A."/>
            <person name="Guo C."/>
            <person name="Argimon S."/>
            <person name="Zhang W."/>
            <person name="Yang X."/>
            <person name="Jeffery I.B."/>
            <person name="Cooney J.C."/>
            <person name="Kagawa T.F."/>
            <person name="Liu W."/>
            <person name="Song Y."/>
            <person name="Salvetti E."/>
            <person name="Wrobel A."/>
            <person name="Rasinkangas P."/>
            <person name="Parkhill J."/>
            <person name="Rea M.C."/>
            <person name="O'Sullivan O."/>
            <person name="Ritari J."/>
            <person name="Douillard F.P."/>
            <person name="Paul Ross R."/>
            <person name="Yang R."/>
            <person name="Briner A.E."/>
            <person name="Felis G.E."/>
            <person name="de Vos W.M."/>
            <person name="Barrangou R."/>
            <person name="Klaenhammer T.R."/>
            <person name="Caufield P.W."/>
            <person name="Cui Y."/>
            <person name="Zhang H."/>
            <person name="O'Toole P.W."/>
        </authorList>
    </citation>
    <scope>NUCLEOTIDE SEQUENCE [LARGE SCALE GENOMIC DNA]</scope>
    <source>
        <strain evidence="12 13">DSM 20605</strain>
    </source>
</reference>
<dbReference type="InterPro" id="IPR016162">
    <property type="entry name" value="Ald_DH_N"/>
</dbReference>
<dbReference type="Pfam" id="PF25137">
    <property type="entry name" value="ADH_Fe_C"/>
    <property type="match status" value="1"/>
</dbReference>
<dbReference type="Proteomes" id="UP000051576">
    <property type="component" value="Unassembled WGS sequence"/>
</dbReference>
<evidence type="ECO:0000256" key="1">
    <source>
        <dbReference type="ARBA" id="ARBA00001954"/>
    </source>
</evidence>
<dbReference type="CDD" id="cd08178">
    <property type="entry name" value="AAD_C"/>
    <property type="match status" value="1"/>
</dbReference>
<dbReference type="PROSITE" id="PS00913">
    <property type="entry name" value="ADH_IRON_1"/>
    <property type="match status" value="1"/>
</dbReference>
<evidence type="ECO:0000256" key="6">
    <source>
        <dbReference type="ARBA" id="ARBA00035641"/>
    </source>
</evidence>
<dbReference type="PATRIC" id="fig|1133569.4.peg.212"/>
<proteinExistence type="inferred from homology"/>
<dbReference type="GO" id="GO:0006066">
    <property type="term" value="P:alcohol metabolic process"/>
    <property type="evidence" value="ECO:0007669"/>
    <property type="project" value="InterPro"/>
</dbReference>
<organism evidence="12 13">
    <name type="scientific">Liquorilactobacillus vini DSM 20605</name>
    <dbReference type="NCBI Taxonomy" id="1133569"/>
    <lineage>
        <taxon>Bacteria</taxon>
        <taxon>Bacillati</taxon>
        <taxon>Bacillota</taxon>
        <taxon>Bacilli</taxon>
        <taxon>Lactobacillales</taxon>
        <taxon>Lactobacillaceae</taxon>
        <taxon>Liquorilactobacillus</taxon>
    </lineage>
</organism>
<evidence type="ECO:0000259" key="11">
    <source>
        <dbReference type="Pfam" id="PF25137"/>
    </source>
</evidence>
<keyword evidence="13" id="KW-1185">Reference proteome</keyword>
<dbReference type="Gene3D" id="3.40.50.1970">
    <property type="match status" value="1"/>
</dbReference>
<comment type="cofactor">
    <cofactor evidence="1">
        <name>Fe(2+)</name>
        <dbReference type="ChEBI" id="CHEBI:29033"/>
    </cofactor>
</comment>
<comment type="similarity">
    <text evidence="6 8">In the N-terminal section; belongs to the aldehyde dehydrogenase family.</text>
</comment>
<evidence type="ECO:0000259" key="10">
    <source>
        <dbReference type="Pfam" id="PF00465"/>
    </source>
</evidence>
<dbReference type="AlphaFoldDB" id="A0A0R2CMT7"/>
<feature type="domain" description="Fe-containing alcohol dehydrogenase-like C-terminal" evidence="11">
    <location>
        <begin position="624"/>
        <end position="840"/>
    </location>
</feature>
<dbReference type="InterPro" id="IPR012079">
    <property type="entry name" value="Bifunc_Ald-ADH"/>
</dbReference>
<dbReference type="STRING" id="1133569.FD21_GL000204"/>
<dbReference type="FunFam" id="1.20.1090.10:FF:000001">
    <property type="entry name" value="Aldehyde-alcohol dehydrogenase"/>
    <property type="match status" value="1"/>
</dbReference>
<dbReference type="eggNOG" id="COG1012">
    <property type="taxonomic scope" value="Bacteria"/>
</dbReference>
<comment type="similarity">
    <text evidence="7 8">In the C-terminal section; belongs to the iron-containing alcohol dehydrogenase family.</text>
</comment>
<evidence type="ECO:0000256" key="4">
    <source>
        <dbReference type="ARBA" id="ARBA00023027"/>
    </source>
</evidence>
<evidence type="ECO:0000256" key="2">
    <source>
        <dbReference type="ARBA" id="ARBA00023002"/>
    </source>
</evidence>
<dbReference type="SUPFAM" id="SSF53720">
    <property type="entry name" value="ALDH-like"/>
    <property type="match status" value="1"/>
</dbReference>
<dbReference type="GO" id="GO:0004022">
    <property type="term" value="F:alcohol dehydrogenase (NAD+) activity"/>
    <property type="evidence" value="ECO:0007669"/>
    <property type="project" value="UniProtKB-UniRule"/>
</dbReference>